<organism evidence="2 3">
    <name type="scientific">Flavobacterium shii</name>
    <dbReference type="NCBI Taxonomy" id="2987687"/>
    <lineage>
        <taxon>Bacteria</taxon>
        <taxon>Pseudomonadati</taxon>
        <taxon>Bacteroidota</taxon>
        <taxon>Flavobacteriia</taxon>
        <taxon>Flavobacteriales</taxon>
        <taxon>Flavobacteriaceae</taxon>
        <taxon>Flavobacterium</taxon>
    </lineage>
</organism>
<dbReference type="SUPFAM" id="SSF47413">
    <property type="entry name" value="lambda repressor-like DNA-binding domains"/>
    <property type="match status" value="1"/>
</dbReference>
<dbReference type="Pfam" id="PF01381">
    <property type="entry name" value="HTH_3"/>
    <property type="match status" value="1"/>
</dbReference>
<dbReference type="RefSeq" id="WP_264208540.1">
    <property type="nucleotide sequence ID" value="NZ_JAOZEW010000036.1"/>
</dbReference>
<gene>
    <name evidence="2" type="ORF">OIU83_22610</name>
</gene>
<dbReference type="AlphaFoldDB" id="A0A9X2ZGV6"/>
<dbReference type="PROSITE" id="PS50943">
    <property type="entry name" value="HTH_CROC1"/>
    <property type="match status" value="1"/>
</dbReference>
<evidence type="ECO:0000259" key="1">
    <source>
        <dbReference type="PROSITE" id="PS50943"/>
    </source>
</evidence>
<dbReference type="CDD" id="cd00093">
    <property type="entry name" value="HTH_XRE"/>
    <property type="match status" value="1"/>
</dbReference>
<dbReference type="InterPro" id="IPR001387">
    <property type="entry name" value="Cro/C1-type_HTH"/>
</dbReference>
<proteinExistence type="predicted"/>
<dbReference type="InterPro" id="IPR055415">
    <property type="entry name" value="LD_SV2"/>
</dbReference>
<name>A0A9X2ZGV6_9FLAO</name>
<dbReference type="Pfam" id="PF23894">
    <property type="entry name" value="LD_SV2"/>
    <property type="match status" value="1"/>
</dbReference>
<dbReference type="GO" id="GO:0003677">
    <property type="term" value="F:DNA binding"/>
    <property type="evidence" value="ECO:0007669"/>
    <property type="project" value="InterPro"/>
</dbReference>
<dbReference type="Pfam" id="PF13599">
    <property type="entry name" value="Pentapeptide_4"/>
    <property type="match status" value="1"/>
</dbReference>
<dbReference type="PANTHER" id="PTHR14136">
    <property type="entry name" value="BTB_POZ DOMAIN-CONTAINING PROTEIN KCTD9"/>
    <property type="match status" value="1"/>
</dbReference>
<reference evidence="2" key="1">
    <citation type="submission" date="2022-10" db="EMBL/GenBank/DDBJ databases">
        <title>Two novel species of Flavobacterium.</title>
        <authorList>
            <person name="Liu Q."/>
            <person name="Xin Y.-H."/>
        </authorList>
    </citation>
    <scope>NUCLEOTIDE SEQUENCE</scope>
    <source>
        <strain evidence="2">LS1R49</strain>
    </source>
</reference>
<dbReference type="InterPro" id="IPR001646">
    <property type="entry name" value="5peptide_repeat"/>
</dbReference>
<dbReference type="PANTHER" id="PTHR14136:SF17">
    <property type="entry name" value="BTB_POZ DOMAIN-CONTAINING PROTEIN KCTD9"/>
    <property type="match status" value="1"/>
</dbReference>
<comment type="caution">
    <text evidence="2">The sequence shown here is derived from an EMBL/GenBank/DDBJ whole genome shotgun (WGS) entry which is preliminary data.</text>
</comment>
<accession>A0A9X2ZGV6</accession>
<feature type="domain" description="HTH cro/C1-type" evidence="1">
    <location>
        <begin position="11"/>
        <end position="65"/>
    </location>
</feature>
<sequence>MLNTKLIGNKIAEARKRINISQAQLGQRLFISSQAVGKWERGESMPDIITLNRLAEILVVDLNYFSESFHSGETIITPVESLIKESEELPSEKQKKEINWDMSRGNWVDADFSGLKNLHDKFSSSNMQKCLFIGSDLSELLLKGNNIDSCDFSNSDISNSQIQGSNLVNNIFKNSSLKEAEFSKSYIENCDFSGTNLTGVNLVKSNYADSCDFSNSDISNSHILSSGLANSIFKNCLLKETEFLKSYIKGCDFSEANFTGVEFKSGTFLKNTIENAVWNRTSFIEMQIDDIVFDGTFENCYFENCSFNRVTFQNSTLRNTFFKNNNLKKVRFIDCETDRMTYEFLKNGKADLTGIKLLAS</sequence>
<evidence type="ECO:0000313" key="2">
    <source>
        <dbReference type="EMBL" id="MCV9930470.1"/>
    </source>
</evidence>
<keyword evidence="3" id="KW-1185">Reference proteome</keyword>
<protein>
    <submittedName>
        <fullName evidence="2">Pentapeptide repeat-containing protein</fullName>
    </submittedName>
</protein>
<dbReference type="SMART" id="SM00530">
    <property type="entry name" value="HTH_XRE"/>
    <property type="match status" value="1"/>
</dbReference>
<dbReference type="Gene3D" id="1.10.260.40">
    <property type="entry name" value="lambda repressor-like DNA-binding domains"/>
    <property type="match status" value="1"/>
</dbReference>
<dbReference type="Gene3D" id="2.160.20.80">
    <property type="entry name" value="E3 ubiquitin-protein ligase SopA"/>
    <property type="match status" value="3"/>
</dbReference>
<dbReference type="InterPro" id="IPR010982">
    <property type="entry name" value="Lambda_DNA-bd_dom_sf"/>
</dbReference>
<evidence type="ECO:0000313" key="3">
    <source>
        <dbReference type="Proteomes" id="UP001151079"/>
    </source>
</evidence>
<dbReference type="SUPFAM" id="SSF141571">
    <property type="entry name" value="Pentapeptide repeat-like"/>
    <property type="match status" value="2"/>
</dbReference>
<dbReference type="Proteomes" id="UP001151079">
    <property type="component" value="Unassembled WGS sequence"/>
</dbReference>
<dbReference type="InterPro" id="IPR051082">
    <property type="entry name" value="Pentapeptide-BTB/POZ_domain"/>
</dbReference>
<dbReference type="EMBL" id="JAOZEW010000036">
    <property type="protein sequence ID" value="MCV9930470.1"/>
    <property type="molecule type" value="Genomic_DNA"/>
</dbReference>